<dbReference type="Gene3D" id="3.80.10.10">
    <property type="entry name" value="Ribonuclease Inhibitor"/>
    <property type="match status" value="1"/>
</dbReference>
<evidence type="ECO:0008006" key="3">
    <source>
        <dbReference type="Google" id="ProtNLM"/>
    </source>
</evidence>
<dbReference type="AlphaFoldDB" id="A0A9P0X9D2"/>
<organism evidence="1 2">
    <name type="scientific">Pieris brassicae</name>
    <name type="common">White butterfly</name>
    <name type="synonym">Large white butterfly</name>
    <dbReference type="NCBI Taxonomy" id="7116"/>
    <lineage>
        <taxon>Eukaryota</taxon>
        <taxon>Metazoa</taxon>
        <taxon>Ecdysozoa</taxon>
        <taxon>Arthropoda</taxon>
        <taxon>Hexapoda</taxon>
        <taxon>Insecta</taxon>
        <taxon>Pterygota</taxon>
        <taxon>Neoptera</taxon>
        <taxon>Endopterygota</taxon>
        <taxon>Lepidoptera</taxon>
        <taxon>Glossata</taxon>
        <taxon>Ditrysia</taxon>
        <taxon>Papilionoidea</taxon>
        <taxon>Pieridae</taxon>
        <taxon>Pierinae</taxon>
        <taxon>Pieris</taxon>
    </lineage>
</organism>
<dbReference type="SUPFAM" id="SSF52047">
    <property type="entry name" value="RNI-like"/>
    <property type="match status" value="1"/>
</dbReference>
<dbReference type="Proteomes" id="UP001152562">
    <property type="component" value="Unassembled WGS sequence"/>
</dbReference>
<proteinExistence type="predicted"/>
<dbReference type="InterPro" id="IPR032675">
    <property type="entry name" value="LRR_dom_sf"/>
</dbReference>
<accession>A0A9P0X9D2</accession>
<comment type="caution">
    <text evidence="1">The sequence shown here is derived from an EMBL/GenBank/DDBJ whole genome shotgun (WGS) entry which is preliminary data.</text>
</comment>
<dbReference type="EMBL" id="CALOZG010000005">
    <property type="protein sequence ID" value="CAH4027496.1"/>
    <property type="molecule type" value="Genomic_DNA"/>
</dbReference>
<reference evidence="1" key="1">
    <citation type="submission" date="2022-05" db="EMBL/GenBank/DDBJ databases">
        <authorList>
            <person name="Okamura Y."/>
        </authorList>
    </citation>
    <scope>NUCLEOTIDE SEQUENCE</scope>
</reference>
<evidence type="ECO:0000313" key="2">
    <source>
        <dbReference type="Proteomes" id="UP001152562"/>
    </source>
</evidence>
<name>A0A9P0X9D2_PIEBR</name>
<evidence type="ECO:0000313" key="1">
    <source>
        <dbReference type="EMBL" id="CAH4027496.1"/>
    </source>
</evidence>
<gene>
    <name evidence="1" type="ORF">PIBRA_LOCUS4681</name>
</gene>
<sequence>MAHSLRQNTIYRPLRIVRYYCQGEPNSLYEKHERGEQPRKVHGQLYPEWRKPWHKREGETISKINIFVEKNPNMKILSAMQRIPTLTFGNVKDWWKEMKEIQEIENQKFLPDRVAALGSNLAAIHFFTYRHCSVRLKDSKEWISGDTKNVNLPSTFVSGYFVEAVDCSKFHFNGIRYEGIKNLTGLNFLKWLSLRNNKFIDVWCLDRLAGQNGSSLEFLDIVGCNICVGSIFALSRMLSLKCLVLSDPGDNIELQAAISMLEEDKPSLLIKTIPNPESENNSD</sequence>
<protein>
    <recommendedName>
        <fullName evidence="3">Mitochondrial ATP synthase regulatory component factor B</fullName>
    </recommendedName>
</protein>
<keyword evidence="2" id="KW-1185">Reference proteome</keyword>